<reference evidence="2 3" key="1">
    <citation type="submission" date="2018-06" db="EMBL/GenBank/DDBJ databases">
        <title>A transcriptomic atlas of mushroom development highlights an independent origin of complex multicellularity.</title>
        <authorList>
            <consortium name="DOE Joint Genome Institute"/>
            <person name="Krizsan K."/>
            <person name="Almasi E."/>
            <person name="Merenyi Z."/>
            <person name="Sahu N."/>
            <person name="Viragh M."/>
            <person name="Koszo T."/>
            <person name="Mondo S."/>
            <person name="Kiss B."/>
            <person name="Balint B."/>
            <person name="Kues U."/>
            <person name="Barry K."/>
            <person name="Hegedus J.C."/>
            <person name="Henrissat B."/>
            <person name="Johnson J."/>
            <person name="Lipzen A."/>
            <person name="Ohm R."/>
            <person name="Nagy I."/>
            <person name="Pangilinan J."/>
            <person name="Yan J."/>
            <person name="Xiong Y."/>
            <person name="Grigoriev I.V."/>
            <person name="Hibbett D.S."/>
            <person name="Nagy L.G."/>
        </authorList>
    </citation>
    <scope>NUCLEOTIDE SEQUENCE [LARGE SCALE GENOMIC DNA]</scope>
    <source>
        <strain evidence="2 3">SZMC22713</strain>
    </source>
</reference>
<dbReference type="STRING" id="50990.A0A4Y7Q235"/>
<protein>
    <recommendedName>
        <fullName evidence="1">F-box domain-containing protein</fullName>
    </recommendedName>
</protein>
<keyword evidence="3" id="KW-1185">Reference proteome</keyword>
<dbReference type="Proteomes" id="UP000294933">
    <property type="component" value="Unassembled WGS sequence"/>
</dbReference>
<dbReference type="VEuPathDB" id="FungiDB:BD410DRAFT_789976"/>
<dbReference type="SMART" id="SM00256">
    <property type="entry name" value="FBOX"/>
    <property type="match status" value="1"/>
</dbReference>
<gene>
    <name evidence="2" type="ORF">BD410DRAFT_789976</name>
</gene>
<evidence type="ECO:0000259" key="1">
    <source>
        <dbReference type="PROSITE" id="PS50181"/>
    </source>
</evidence>
<evidence type="ECO:0000313" key="2">
    <source>
        <dbReference type="EMBL" id="TDL21222.1"/>
    </source>
</evidence>
<evidence type="ECO:0000313" key="3">
    <source>
        <dbReference type="Proteomes" id="UP000294933"/>
    </source>
</evidence>
<dbReference type="SUPFAM" id="SSF81383">
    <property type="entry name" value="F-box domain"/>
    <property type="match status" value="1"/>
</dbReference>
<accession>A0A4Y7Q235</accession>
<dbReference type="Pfam" id="PF12937">
    <property type="entry name" value="F-box-like"/>
    <property type="match status" value="1"/>
</dbReference>
<feature type="domain" description="F-box" evidence="1">
    <location>
        <begin position="12"/>
        <end position="58"/>
    </location>
</feature>
<dbReference type="OrthoDB" id="3174109at2759"/>
<dbReference type="CDD" id="cd09917">
    <property type="entry name" value="F-box_SF"/>
    <property type="match status" value="1"/>
</dbReference>
<dbReference type="InterPro" id="IPR036047">
    <property type="entry name" value="F-box-like_dom_sf"/>
</dbReference>
<dbReference type="PROSITE" id="PS50181">
    <property type="entry name" value="FBOX"/>
    <property type="match status" value="1"/>
</dbReference>
<dbReference type="AlphaFoldDB" id="A0A4Y7Q235"/>
<name>A0A4Y7Q235_9AGAM</name>
<sequence length="577" mass="65426">MLENTHNCVDRKAELSKLPDELLVKILRNLDATSLLRAQQANVRLCNLIKSEKALQYQLELFIAGMVDGPESAPFTLEERMARLKEYTSAWEFLDRKEPETFKVREPGIWNMTGGLLSYGRFSGTGYGGTTITTLVFKKLASRTRCIEGRVWSYDIPGKVHLMETDLYQDLLILVTTDPTTEAQSVIMHIAFHQLSTGEAHPNAKRPVVSQEVGYEAVEPNRRFISICRNYVAILCYEVIDGNRRPRDYVDNDEHLSDSQFFIIDWETGDLIWRINDAIRSFTFISENLVLLALSSNSKDAPLSGVLAVVDFSNQHRASCYSVTSALVLPMLNTDSVASEIFVQSSPPPREVNQSTAFPDPIPFSTDPESRLITVNLFVHRQLQFFFCIPLSTIRRSMCGEAQEVTRLMDCVEQGLPWESWGPQGTRVILGPHTARFPTQMKEFIGIPGVCCAWGSRCTSEYGGAGRPVLTIKPKLFDFNPLLFKRKLHEIGTDERGENSLVLIDDSSTVDNSSAMYRGTDTCQFGITTSLPYVVRKRLRFKFYVIMFNEDHLIVIHRNRQQDDDGVLRPFDIYQIS</sequence>
<proteinExistence type="predicted"/>
<organism evidence="2 3">
    <name type="scientific">Rickenella mellea</name>
    <dbReference type="NCBI Taxonomy" id="50990"/>
    <lineage>
        <taxon>Eukaryota</taxon>
        <taxon>Fungi</taxon>
        <taxon>Dikarya</taxon>
        <taxon>Basidiomycota</taxon>
        <taxon>Agaricomycotina</taxon>
        <taxon>Agaricomycetes</taxon>
        <taxon>Hymenochaetales</taxon>
        <taxon>Rickenellaceae</taxon>
        <taxon>Rickenella</taxon>
    </lineage>
</organism>
<dbReference type="EMBL" id="ML170182">
    <property type="protein sequence ID" value="TDL21222.1"/>
    <property type="molecule type" value="Genomic_DNA"/>
</dbReference>
<dbReference type="Gene3D" id="1.20.1280.50">
    <property type="match status" value="1"/>
</dbReference>
<dbReference type="InterPro" id="IPR001810">
    <property type="entry name" value="F-box_dom"/>
</dbReference>